<protein>
    <submittedName>
        <fullName evidence="1">5424_t:CDS:1</fullName>
    </submittedName>
</protein>
<feature type="non-terminal residue" evidence="1">
    <location>
        <position position="271"/>
    </location>
</feature>
<comment type="caution">
    <text evidence="1">The sequence shown here is derived from an EMBL/GenBank/DDBJ whole genome shotgun (WGS) entry which is preliminary data.</text>
</comment>
<proteinExistence type="predicted"/>
<keyword evidence="2" id="KW-1185">Reference proteome</keyword>
<reference evidence="1" key="1">
    <citation type="submission" date="2021-06" db="EMBL/GenBank/DDBJ databases">
        <authorList>
            <person name="Kallberg Y."/>
            <person name="Tangrot J."/>
            <person name="Rosling A."/>
        </authorList>
    </citation>
    <scope>NUCLEOTIDE SEQUENCE</scope>
    <source>
        <strain evidence="1">IL203A</strain>
    </source>
</reference>
<gene>
    <name evidence="1" type="ORF">DHETER_LOCUS5520</name>
</gene>
<dbReference type="EMBL" id="CAJVPU010006203">
    <property type="protein sequence ID" value="CAG8558047.1"/>
    <property type="molecule type" value="Genomic_DNA"/>
</dbReference>
<sequence length="271" mass="31160">MKANKSTTPKDIADTPRLKRKTLPLLENNRSKENILCDTKKSSGHGEVKSTTRKVATTEMQIETGVYSTEQKENIQNMILEQILQRLNVIELRQKEDAWTLPTQRRSIIEENDGEHYIDIDIASSPNMLDRVNQVWGIIEEAIIKSAKQNLPNKKIRPSKRANLGKIIRDIKRAENPPNSSSVLQWNRGLEKINKSTGSEITLVTDFITESWLEEAKKEIRVCVERRVQIIIKKQKRMLTSLLEKSTSKVTIDRVYTEEAESARLETKPKE</sequence>
<dbReference type="Proteomes" id="UP000789702">
    <property type="component" value="Unassembled WGS sequence"/>
</dbReference>
<organism evidence="1 2">
    <name type="scientific">Dentiscutata heterogama</name>
    <dbReference type="NCBI Taxonomy" id="1316150"/>
    <lineage>
        <taxon>Eukaryota</taxon>
        <taxon>Fungi</taxon>
        <taxon>Fungi incertae sedis</taxon>
        <taxon>Mucoromycota</taxon>
        <taxon>Glomeromycotina</taxon>
        <taxon>Glomeromycetes</taxon>
        <taxon>Diversisporales</taxon>
        <taxon>Gigasporaceae</taxon>
        <taxon>Dentiscutata</taxon>
    </lineage>
</organism>
<accession>A0ACA9M2G6</accession>
<name>A0ACA9M2G6_9GLOM</name>
<evidence type="ECO:0000313" key="2">
    <source>
        <dbReference type="Proteomes" id="UP000789702"/>
    </source>
</evidence>
<evidence type="ECO:0000313" key="1">
    <source>
        <dbReference type="EMBL" id="CAG8558047.1"/>
    </source>
</evidence>